<organism evidence="2 3">
    <name type="scientific">Leptospira kemamanensis</name>
    <dbReference type="NCBI Taxonomy" id="2484942"/>
    <lineage>
        <taxon>Bacteria</taxon>
        <taxon>Pseudomonadati</taxon>
        <taxon>Spirochaetota</taxon>
        <taxon>Spirochaetia</taxon>
        <taxon>Leptospirales</taxon>
        <taxon>Leptospiraceae</taxon>
        <taxon>Leptospira</taxon>
    </lineage>
</organism>
<evidence type="ECO:0000256" key="1">
    <source>
        <dbReference type="SAM" id="Phobius"/>
    </source>
</evidence>
<keyword evidence="3" id="KW-1185">Reference proteome</keyword>
<dbReference type="EMBL" id="RQGG01000010">
    <property type="protein sequence ID" value="TGL55579.1"/>
    <property type="molecule type" value="Genomic_DNA"/>
</dbReference>
<dbReference type="RefSeq" id="WP_135617854.1">
    <property type="nucleotide sequence ID" value="NZ_RQGG01000010.1"/>
</dbReference>
<proteinExistence type="predicted"/>
<protein>
    <submittedName>
        <fullName evidence="2">Uncharacterized protein</fullName>
    </submittedName>
</protein>
<name>A0A4R9JUM4_9LEPT</name>
<dbReference type="Proteomes" id="UP000297609">
    <property type="component" value="Unassembled WGS sequence"/>
</dbReference>
<keyword evidence="1" id="KW-0812">Transmembrane</keyword>
<comment type="caution">
    <text evidence="2">The sequence shown here is derived from an EMBL/GenBank/DDBJ whole genome shotgun (WGS) entry which is preliminary data.</text>
</comment>
<keyword evidence="1" id="KW-0472">Membrane</keyword>
<reference evidence="2" key="1">
    <citation type="journal article" date="2019" name="PLoS Negl. Trop. Dis.">
        <title>Revisiting the worldwide diversity of Leptospira species in the environment.</title>
        <authorList>
            <person name="Vincent A.T."/>
            <person name="Schiettekatte O."/>
            <person name="Bourhy P."/>
            <person name="Veyrier F.J."/>
            <person name="Picardeau M."/>
        </authorList>
    </citation>
    <scope>NUCLEOTIDE SEQUENCE [LARGE SCALE GENOMIC DNA]</scope>
    <source>
        <strain evidence="2">201702454</strain>
    </source>
</reference>
<dbReference type="OrthoDB" id="344931at2"/>
<accession>A0A4R9JUM4</accession>
<sequence length="87" mass="10234">MNSKNHKKWEELLNDSNFESRIVTGTQTRIRNYKRKRNLVFSISATILVLITFSFYQWVIEPNEMVNNMSDLVEELSSESIVSLSFD</sequence>
<dbReference type="AlphaFoldDB" id="A0A4R9JUM4"/>
<evidence type="ECO:0000313" key="2">
    <source>
        <dbReference type="EMBL" id="TGL55579.1"/>
    </source>
</evidence>
<keyword evidence="1" id="KW-1133">Transmembrane helix</keyword>
<gene>
    <name evidence="2" type="ORF">EHQ59_04005</name>
</gene>
<evidence type="ECO:0000313" key="3">
    <source>
        <dbReference type="Proteomes" id="UP000297609"/>
    </source>
</evidence>
<feature type="transmembrane region" description="Helical" evidence="1">
    <location>
        <begin position="39"/>
        <end position="60"/>
    </location>
</feature>